<keyword evidence="1" id="KW-0175">Coiled coil</keyword>
<dbReference type="Proteomes" id="UP001175261">
    <property type="component" value="Unassembled WGS sequence"/>
</dbReference>
<organism evidence="3 4">
    <name type="scientific">Sarocladium strictum</name>
    <name type="common">Black bundle disease fungus</name>
    <name type="synonym">Acremonium strictum</name>
    <dbReference type="NCBI Taxonomy" id="5046"/>
    <lineage>
        <taxon>Eukaryota</taxon>
        <taxon>Fungi</taxon>
        <taxon>Dikarya</taxon>
        <taxon>Ascomycota</taxon>
        <taxon>Pezizomycotina</taxon>
        <taxon>Sordariomycetes</taxon>
        <taxon>Hypocreomycetidae</taxon>
        <taxon>Hypocreales</taxon>
        <taxon>Sarocladiaceae</taxon>
        <taxon>Sarocladium</taxon>
    </lineage>
</organism>
<protein>
    <submittedName>
        <fullName evidence="3">Uncharacterized protein</fullName>
    </submittedName>
</protein>
<feature type="region of interest" description="Disordered" evidence="2">
    <location>
        <begin position="153"/>
        <end position="181"/>
    </location>
</feature>
<feature type="coiled-coil region" evidence="1">
    <location>
        <begin position="554"/>
        <end position="600"/>
    </location>
</feature>
<name>A0AA39GD45_SARSR</name>
<comment type="caution">
    <text evidence="3">The sequence shown here is derived from an EMBL/GenBank/DDBJ whole genome shotgun (WGS) entry which is preliminary data.</text>
</comment>
<evidence type="ECO:0000313" key="3">
    <source>
        <dbReference type="EMBL" id="KAK0384749.1"/>
    </source>
</evidence>
<accession>A0AA39GD45</accession>
<feature type="region of interest" description="Disordered" evidence="2">
    <location>
        <begin position="484"/>
        <end position="508"/>
    </location>
</feature>
<dbReference type="EMBL" id="JAPDFR010000007">
    <property type="protein sequence ID" value="KAK0384749.1"/>
    <property type="molecule type" value="Genomic_DNA"/>
</dbReference>
<gene>
    <name evidence="3" type="ORF">NLU13_7227</name>
</gene>
<evidence type="ECO:0000313" key="4">
    <source>
        <dbReference type="Proteomes" id="UP001175261"/>
    </source>
</evidence>
<sequence>MNLKRMNKKKQNNTPMIMLEGKRGARRIQDRVMHSSEASTRAFVVMCFPPKDEIKDLFRNISLKSDNLKWTQNQNHKKKFQSYGIRPTTPEPVVAKPMIKGHWSLSPPRDWSSWRQSLQATLFQGGAARTSRKKMLEAHHRVYFMQGEDAESAQAAGNDVDGTNFGGPETEGDHGPAQAAMSNAGNVVSDQEDEDDAALSAYQSNPAYLDFLDRPGSQLGQTSGPVQAGKLAYLEKTISSKAWTGLKTNCRQTLLKQANETEDRWLKRLKKRGLLRWASGKSLLEAVDTLHEILQDAPKMPHADEQNSYFSEVRNDLKTVLARIESLTFRLSLVLWSAKTASAAEATTTAFIPLLVMALQESFRLGGAFGDDGEFETVSTGTFTDVSLGIMRHLVQVILQLWEALHGYRFKVDEEPKPLHRLYDQLVSFEGNIDGGLRIIMSRDPERLRLAKQRDENIERLRAMEDQKRLEECELRMSAFTASTQRMRGSLPSSQFATQQPQSTPRQLIRSSAQYLRSTPQQAFRSSNIPTIAVREFSEEDSGNDSGDYDLEIAEQLQRDRQERDQEAARQERIALLKKQDRLAQEMREAQARARKETMNKRMAAFIASSQAMRA</sequence>
<evidence type="ECO:0000256" key="1">
    <source>
        <dbReference type="SAM" id="Coils"/>
    </source>
</evidence>
<proteinExistence type="predicted"/>
<keyword evidence="4" id="KW-1185">Reference proteome</keyword>
<reference evidence="3" key="1">
    <citation type="submission" date="2022-10" db="EMBL/GenBank/DDBJ databases">
        <title>Determination and structural analysis of whole genome sequence of Sarocladium strictum F4-1.</title>
        <authorList>
            <person name="Hu L."/>
            <person name="Jiang Y."/>
        </authorList>
    </citation>
    <scope>NUCLEOTIDE SEQUENCE</scope>
    <source>
        <strain evidence="3">F4-1</strain>
    </source>
</reference>
<dbReference type="AlphaFoldDB" id="A0AA39GD45"/>
<evidence type="ECO:0000256" key="2">
    <source>
        <dbReference type="SAM" id="MobiDB-lite"/>
    </source>
</evidence>